<name>A0A8D8T5B4_9HEMI</name>
<proteinExistence type="predicted"/>
<feature type="region of interest" description="Disordered" evidence="1">
    <location>
        <begin position="118"/>
        <end position="148"/>
    </location>
</feature>
<feature type="compositionally biased region" description="Polar residues" evidence="1">
    <location>
        <begin position="18"/>
        <end position="32"/>
    </location>
</feature>
<feature type="compositionally biased region" description="Low complexity" evidence="1">
    <location>
        <begin position="118"/>
        <end position="128"/>
    </location>
</feature>
<feature type="region of interest" description="Disordered" evidence="1">
    <location>
        <begin position="1"/>
        <end position="36"/>
    </location>
</feature>
<accession>A0A8D8T5B4</accession>
<protein>
    <submittedName>
        <fullName evidence="2">Uncharacterized protein</fullName>
    </submittedName>
</protein>
<feature type="compositionally biased region" description="Polar residues" evidence="1">
    <location>
        <begin position="138"/>
        <end position="148"/>
    </location>
</feature>
<organism evidence="2">
    <name type="scientific">Cacopsylla melanoneura</name>
    <dbReference type="NCBI Taxonomy" id="428564"/>
    <lineage>
        <taxon>Eukaryota</taxon>
        <taxon>Metazoa</taxon>
        <taxon>Ecdysozoa</taxon>
        <taxon>Arthropoda</taxon>
        <taxon>Hexapoda</taxon>
        <taxon>Insecta</taxon>
        <taxon>Pterygota</taxon>
        <taxon>Neoptera</taxon>
        <taxon>Paraneoptera</taxon>
        <taxon>Hemiptera</taxon>
        <taxon>Sternorrhyncha</taxon>
        <taxon>Psylloidea</taxon>
        <taxon>Psyllidae</taxon>
        <taxon>Psyllinae</taxon>
        <taxon>Cacopsylla</taxon>
    </lineage>
</organism>
<reference evidence="2" key="1">
    <citation type="submission" date="2021-05" db="EMBL/GenBank/DDBJ databases">
        <authorList>
            <person name="Alioto T."/>
            <person name="Alioto T."/>
            <person name="Gomez Garrido J."/>
        </authorList>
    </citation>
    <scope>NUCLEOTIDE SEQUENCE</scope>
</reference>
<evidence type="ECO:0000313" key="2">
    <source>
        <dbReference type="EMBL" id="CAG6682221.1"/>
    </source>
</evidence>
<evidence type="ECO:0000256" key="1">
    <source>
        <dbReference type="SAM" id="MobiDB-lite"/>
    </source>
</evidence>
<sequence>MRSQWTPRYGQAHGPLQSKVQKSNCPGMTTSPPGDAGYSSWPSTSYLWLDYTTVCQGEPWFSPCYGHLVWALFRLLESPRVLTDFGPTILTRQSGQCVSCWPFSKRLVFSTVFGTGSATTASTTSTRTPMLTPITPPVDSSSLTLAGV</sequence>
<dbReference type="EMBL" id="HBUF01258395">
    <property type="protein sequence ID" value="CAG6682221.1"/>
    <property type="molecule type" value="Transcribed_RNA"/>
</dbReference>
<dbReference type="AlphaFoldDB" id="A0A8D8T5B4"/>